<dbReference type="SUPFAM" id="SSF56112">
    <property type="entry name" value="Protein kinase-like (PK-like)"/>
    <property type="match status" value="1"/>
</dbReference>
<evidence type="ECO:0000313" key="10">
    <source>
        <dbReference type="EMBL" id="KAH0622569.1"/>
    </source>
</evidence>
<dbReference type="InterPro" id="IPR011009">
    <property type="entry name" value="Kinase-like_dom_sf"/>
</dbReference>
<dbReference type="PANTHER" id="PTHR11042:SF163">
    <property type="entry name" value="INTERFERON-INDUCED, DOUBLE-STRANDED RNA-ACTIVATED PROTEIN KINASE"/>
    <property type="match status" value="1"/>
</dbReference>
<dbReference type="PROSITE" id="PS00107">
    <property type="entry name" value="PROTEIN_KINASE_ATP"/>
    <property type="match status" value="1"/>
</dbReference>
<keyword evidence="4 6" id="KW-0067">ATP-binding</keyword>
<dbReference type="Proteomes" id="UP000826234">
    <property type="component" value="Unassembled WGS sequence"/>
</dbReference>
<feature type="domain" description="Protein kinase" evidence="9">
    <location>
        <begin position="122"/>
        <end position="479"/>
    </location>
</feature>
<keyword evidence="11" id="KW-1185">Reference proteome</keyword>
<evidence type="ECO:0000256" key="2">
    <source>
        <dbReference type="ARBA" id="ARBA00022741"/>
    </source>
</evidence>
<keyword evidence="3" id="KW-0418">Kinase</keyword>
<keyword evidence="1" id="KW-0808">Transferase</keyword>
<evidence type="ECO:0000256" key="5">
    <source>
        <dbReference type="ARBA" id="ARBA00037982"/>
    </source>
</evidence>
<dbReference type="SMART" id="SM00220">
    <property type="entry name" value="S_TKc"/>
    <property type="match status" value="1"/>
</dbReference>
<evidence type="ECO:0000256" key="8">
    <source>
        <dbReference type="SAM" id="MobiDB-lite"/>
    </source>
</evidence>
<comment type="caution">
    <text evidence="10">The sequence shown here is derived from an EMBL/GenBank/DDBJ whole genome shotgun (WGS) entry which is preliminary data.</text>
</comment>
<dbReference type="PROSITE" id="PS50011">
    <property type="entry name" value="PROTEIN_KINASE_DOM"/>
    <property type="match status" value="1"/>
</dbReference>
<evidence type="ECO:0000313" key="11">
    <source>
        <dbReference type="Proteomes" id="UP000826234"/>
    </source>
</evidence>
<protein>
    <recommendedName>
        <fullName evidence="9">Protein kinase domain-containing protein</fullName>
    </recommendedName>
</protein>
<evidence type="ECO:0000256" key="4">
    <source>
        <dbReference type="ARBA" id="ARBA00022840"/>
    </source>
</evidence>
<feature type="region of interest" description="Disordered" evidence="8">
    <location>
        <begin position="1"/>
        <end position="36"/>
    </location>
</feature>
<evidence type="ECO:0000259" key="9">
    <source>
        <dbReference type="PROSITE" id="PS50011"/>
    </source>
</evidence>
<keyword evidence="7" id="KW-0723">Serine/threonine-protein kinase</keyword>
<proteinExistence type="inferred from homology"/>
<dbReference type="PANTHER" id="PTHR11042">
    <property type="entry name" value="EUKARYOTIC TRANSLATION INITIATION FACTOR 2-ALPHA KINASE EIF2-ALPHA KINASE -RELATED"/>
    <property type="match status" value="1"/>
</dbReference>
<dbReference type="InterPro" id="IPR017441">
    <property type="entry name" value="Protein_kinase_ATP_BS"/>
</dbReference>
<feature type="binding site" evidence="6">
    <location>
        <position position="151"/>
    </location>
    <ligand>
        <name>ATP</name>
        <dbReference type="ChEBI" id="CHEBI:30616"/>
    </ligand>
</feature>
<dbReference type="Pfam" id="PF00069">
    <property type="entry name" value="Pkinase"/>
    <property type="match status" value="1"/>
</dbReference>
<sequence>MAYEKLTGQITSKPESNATPTSSSANRAICSSKGASNEASVKNVAEAKDVPLDLPDSGVFQNSNGSELADQIGGIHLNESSSSSLTTPKGSAVKHKRLAANFSKLHQKESQYTVNERFLEEFEDIELLGSGGYGNVFKAKHKIDNKIYAVKRVKLTDGKAEKTKREVQALAELVHENIVQYFCCWIGKDRFSSEDSMSDSSSRQADLSNCLFIRMDYCEKGTLENWIAEEKRKGKESYHENVLMKFQQIVKGVAFIHEQKFIHRDLKPLNIFISRDDKIKIGDFGLVASDTGESLEQRTQNKGTILYMAPEQVGRSYGKEVDIFSLGLILLEMLSSFETQHERIKDQCPVVSINPVIQHQVKACQLMSVQPGLGDYSEVSLHFLHFSALSMPLPPTPSLALQSGRVRGNHLQHLDLIAKSHLIVPGVSMGLALACTSSMSFPLVPLLVIPLPPHALHPLLLSSVPRMKQYCQASGGKRD</sequence>
<comment type="similarity">
    <text evidence="5">Belongs to the protein kinase superfamily. Ser/Thr protein kinase family. GCN2 subfamily.</text>
</comment>
<evidence type="ECO:0000256" key="6">
    <source>
        <dbReference type="PROSITE-ProRule" id="PRU10141"/>
    </source>
</evidence>
<dbReference type="InterPro" id="IPR000719">
    <property type="entry name" value="Prot_kinase_dom"/>
</dbReference>
<dbReference type="Gene3D" id="3.30.200.20">
    <property type="entry name" value="Phosphorylase Kinase, domain 1"/>
    <property type="match status" value="1"/>
</dbReference>
<evidence type="ECO:0000256" key="1">
    <source>
        <dbReference type="ARBA" id="ARBA00022679"/>
    </source>
</evidence>
<dbReference type="Gene3D" id="1.10.510.10">
    <property type="entry name" value="Transferase(Phosphotransferase) domain 1"/>
    <property type="match status" value="1"/>
</dbReference>
<evidence type="ECO:0000256" key="7">
    <source>
        <dbReference type="RuleBase" id="RU000304"/>
    </source>
</evidence>
<dbReference type="PROSITE" id="PS00108">
    <property type="entry name" value="PROTEIN_KINASE_ST"/>
    <property type="match status" value="1"/>
</dbReference>
<feature type="compositionally biased region" description="Polar residues" evidence="8">
    <location>
        <begin position="8"/>
        <end position="26"/>
    </location>
</feature>
<reference evidence="10 11" key="1">
    <citation type="journal article" date="2022" name="Gigascience">
        <title>A chromosome-level genome assembly and annotation of the desert horned lizard, Phrynosoma platyrhinos, provides insight into chromosomal rearrangements among reptiles.</title>
        <authorList>
            <person name="Koochekian N."/>
            <person name="Ascanio A."/>
            <person name="Farleigh K."/>
            <person name="Card D.C."/>
            <person name="Schield D.R."/>
            <person name="Castoe T.A."/>
            <person name="Jezkova T."/>
        </authorList>
    </citation>
    <scope>NUCLEOTIDE SEQUENCE [LARGE SCALE GENOMIC DNA]</scope>
    <source>
        <strain evidence="10">NK-2021</strain>
    </source>
</reference>
<dbReference type="EMBL" id="JAIPUX010003289">
    <property type="protein sequence ID" value="KAH0622569.1"/>
    <property type="molecule type" value="Genomic_DNA"/>
</dbReference>
<evidence type="ECO:0000256" key="3">
    <source>
        <dbReference type="ARBA" id="ARBA00022777"/>
    </source>
</evidence>
<dbReference type="InterPro" id="IPR008271">
    <property type="entry name" value="Ser/Thr_kinase_AS"/>
</dbReference>
<organism evidence="10 11">
    <name type="scientific">Phrynosoma platyrhinos</name>
    <name type="common">Desert horned lizard</name>
    <dbReference type="NCBI Taxonomy" id="52577"/>
    <lineage>
        <taxon>Eukaryota</taxon>
        <taxon>Metazoa</taxon>
        <taxon>Chordata</taxon>
        <taxon>Craniata</taxon>
        <taxon>Vertebrata</taxon>
        <taxon>Euteleostomi</taxon>
        <taxon>Lepidosauria</taxon>
        <taxon>Squamata</taxon>
        <taxon>Bifurcata</taxon>
        <taxon>Unidentata</taxon>
        <taxon>Episquamata</taxon>
        <taxon>Toxicofera</taxon>
        <taxon>Iguania</taxon>
        <taxon>Phrynosomatidae</taxon>
        <taxon>Phrynosomatinae</taxon>
        <taxon>Phrynosoma</taxon>
    </lineage>
</organism>
<keyword evidence="2 6" id="KW-0547">Nucleotide-binding</keyword>
<accession>A0ABQ7SYT8</accession>
<name>A0ABQ7SYT8_PHRPL</name>
<gene>
    <name evidence="10" type="ORF">JD844_024974</name>
</gene>
<dbReference type="InterPro" id="IPR050339">
    <property type="entry name" value="CC_SR_Kinase"/>
</dbReference>